<gene>
    <name evidence="1" type="ORF">EPJ79_04145</name>
</gene>
<dbReference type="RefSeq" id="WP_147738549.1">
    <property type="nucleotide sequence ID" value="NZ_SAXU01000001.1"/>
</dbReference>
<name>A0A5C8D5I9_9SPIR</name>
<evidence type="ECO:0000313" key="1">
    <source>
        <dbReference type="EMBL" id="TXJ20348.1"/>
    </source>
</evidence>
<dbReference type="Proteomes" id="UP000324638">
    <property type="component" value="Unassembled WGS sequence"/>
</dbReference>
<sequence>MDSDGVYRRVNINKVMEQILKNNPNLTESKAQELALIMIKELNKKIISIVLDFENGEGDFMSCYFEAIEKINIGK</sequence>
<proteinExistence type="predicted"/>
<protein>
    <submittedName>
        <fullName evidence="1">Uncharacterized protein</fullName>
    </submittedName>
</protein>
<accession>A0A5C8D5I9</accession>
<comment type="caution">
    <text evidence="1">The sequence shown here is derived from an EMBL/GenBank/DDBJ whole genome shotgun (WGS) entry which is preliminary data.</text>
</comment>
<dbReference type="EMBL" id="SAXU01000001">
    <property type="protein sequence ID" value="TXJ20348.1"/>
    <property type="molecule type" value="Genomic_DNA"/>
</dbReference>
<organism evidence="1 2">
    <name type="scientific">Brachyspira aalborgi</name>
    <dbReference type="NCBI Taxonomy" id="29522"/>
    <lineage>
        <taxon>Bacteria</taxon>
        <taxon>Pseudomonadati</taxon>
        <taxon>Spirochaetota</taxon>
        <taxon>Spirochaetia</taxon>
        <taxon>Brachyspirales</taxon>
        <taxon>Brachyspiraceae</taxon>
        <taxon>Brachyspira</taxon>
    </lineage>
</organism>
<dbReference type="AlphaFoldDB" id="A0A5C8D5I9"/>
<reference evidence="1 2" key="1">
    <citation type="journal article" date="1992" name="Lakartidningen">
        <title>[Penicillin V and not amoxicillin is the first choice preparation in acute otitis].</title>
        <authorList>
            <person name="Kamme C."/>
            <person name="Lundgren K."/>
            <person name="Prellner K."/>
        </authorList>
    </citation>
    <scope>NUCLEOTIDE SEQUENCE [LARGE SCALE GENOMIC DNA]</scope>
    <source>
        <strain evidence="1 2">513A</strain>
    </source>
</reference>
<evidence type="ECO:0000313" key="2">
    <source>
        <dbReference type="Proteomes" id="UP000324638"/>
    </source>
</evidence>